<proteinExistence type="predicted"/>
<evidence type="ECO:0000256" key="1">
    <source>
        <dbReference type="SAM" id="MobiDB-lite"/>
    </source>
</evidence>
<organism evidence="2 3">
    <name type="scientific">Candida verbasci</name>
    <dbReference type="NCBI Taxonomy" id="1227364"/>
    <lineage>
        <taxon>Eukaryota</taxon>
        <taxon>Fungi</taxon>
        <taxon>Dikarya</taxon>
        <taxon>Ascomycota</taxon>
        <taxon>Saccharomycotina</taxon>
        <taxon>Pichiomycetes</taxon>
        <taxon>Debaryomycetaceae</taxon>
        <taxon>Candida/Lodderomyces clade</taxon>
        <taxon>Candida</taxon>
    </lineage>
</organism>
<feature type="region of interest" description="Disordered" evidence="1">
    <location>
        <begin position="22"/>
        <end position="133"/>
    </location>
</feature>
<feature type="compositionally biased region" description="Basic residues" evidence="1">
    <location>
        <begin position="22"/>
        <end position="36"/>
    </location>
</feature>
<dbReference type="AlphaFoldDB" id="A0A9W4XK26"/>
<reference evidence="2" key="1">
    <citation type="submission" date="2022-12" db="EMBL/GenBank/DDBJ databases">
        <authorList>
            <person name="Brejova B."/>
        </authorList>
    </citation>
    <scope>NUCLEOTIDE SEQUENCE</scope>
</reference>
<name>A0A9W4XK26_9ASCO</name>
<protein>
    <submittedName>
        <fullName evidence="2">Uncharacterized protein</fullName>
    </submittedName>
</protein>
<gene>
    <name evidence="2" type="ORF">CANVERA_P1153</name>
</gene>
<comment type="caution">
    <text evidence="2">The sequence shown here is derived from an EMBL/GenBank/DDBJ whole genome shotgun (WGS) entry which is preliminary data.</text>
</comment>
<dbReference type="EMBL" id="CANTUO010000001">
    <property type="protein sequence ID" value="CAI5756635.1"/>
    <property type="molecule type" value="Genomic_DNA"/>
</dbReference>
<dbReference type="Proteomes" id="UP001152885">
    <property type="component" value="Unassembled WGS sequence"/>
</dbReference>
<feature type="compositionally biased region" description="Basic and acidic residues" evidence="1">
    <location>
        <begin position="50"/>
        <end position="133"/>
    </location>
</feature>
<accession>A0A9W4XK26</accession>
<dbReference type="OrthoDB" id="4097133at2759"/>
<evidence type="ECO:0000313" key="3">
    <source>
        <dbReference type="Proteomes" id="UP001152885"/>
    </source>
</evidence>
<evidence type="ECO:0000313" key="2">
    <source>
        <dbReference type="EMBL" id="CAI5756635.1"/>
    </source>
</evidence>
<keyword evidence="3" id="KW-1185">Reference proteome</keyword>
<sequence length="240" mass="27758">MLGSDNEDNLLSKEERLEIAKKKLKEMKKKNKKSKTKTTESTDANQPEDIESKESTPLDTETKPETEKVEEKKPESIEEPKTEEKRPESIEEPKTEETKPETTESIIKDELEVEAKDELEPKPETKSDSSEIDRLNQTIKKLRDENTNLKLEIMDLKDRIRELETGPSTTRTSQPVYSQNIKPAKPIITKNEYATISQQNFSDFNSISTDNFRDKLMIWKHWQIDMTNWTGVGTSQKLAL</sequence>